<dbReference type="EMBL" id="JBHSGN010000181">
    <property type="protein sequence ID" value="MFC4677137.1"/>
    <property type="molecule type" value="Genomic_DNA"/>
</dbReference>
<keyword evidence="2" id="KW-1185">Reference proteome</keyword>
<organism evidence="1 2">
    <name type="scientific">Dysgonomonas termitidis</name>
    <dbReference type="NCBI Taxonomy" id="1516126"/>
    <lineage>
        <taxon>Bacteria</taxon>
        <taxon>Pseudomonadati</taxon>
        <taxon>Bacteroidota</taxon>
        <taxon>Bacteroidia</taxon>
        <taxon>Bacteroidales</taxon>
        <taxon>Dysgonomonadaceae</taxon>
        <taxon>Dysgonomonas</taxon>
    </lineage>
</organism>
<proteinExistence type="predicted"/>
<name>A0ABV9L4H5_9BACT</name>
<protein>
    <submittedName>
        <fullName evidence="1">Uncharacterized protein</fullName>
    </submittedName>
</protein>
<gene>
    <name evidence="1" type="ORF">ACFO6W_25985</name>
</gene>
<comment type="caution">
    <text evidence="1">The sequence shown here is derived from an EMBL/GenBank/DDBJ whole genome shotgun (WGS) entry which is preliminary data.</text>
</comment>
<sequence length="202" mass="22651">MNRCQQNGCGDSIPPYDFNKIPLLRYQKKPVVYIDDLYIKYPQGGEAGWYALVLSEGNFAYWNMEEDKWRFTGAGGAYVNFYTDTQILTSVSGIIPMGTTTVSISASETLSLVRLEKLKPGYVMSIRVRNTSQTLVFVTLPTSEEYEVDKWYQAAIYPGMVTEFIIRCFAPGKYAITYIIHKKSEIVPSPGSAVYDAGGNVI</sequence>
<dbReference type="Proteomes" id="UP001596023">
    <property type="component" value="Unassembled WGS sequence"/>
</dbReference>
<evidence type="ECO:0000313" key="1">
    <source>
        <dbReference type="EMBL" id="MFC4677137.1"/>
    </source>
</evidence>
<accession>A0ABV9L4H5</accession>
<dbReference type="RefSeq" id="WP_380002032.1">
    <property type="nucleotide sequence ID" value="NZ_JBHSGN010000181.1"/>
</dbReference>
<evidence type="ECO:0000313" key="2">
    <source>
        <dbReference type="Proteomes" id="UP001596023"/>
    </source>
</evidence>
<reference evidence="2" key="1">
    <citation type="journal article" date="2019" name="Int. J. Syst. Evol. Microbiol.">
        <title>The Global Catalogue of Microorganisms (GCM) 10K type strain sequencing project: providing services to taxonomists for standard genome sequencing and annotation.</title>
        <authorList>
            <consortium name="The Broad Institute Genomics Platform"/>
            <consortium name="The Broad Institute Genome Sequencing Center for Infectious Disease"/>
            <person name="Wu L."/>
            <person name="Ma J."/>
        </authorList>
    </citation>
    <scope>NUCLEOTIDE SEQUENCE [LARGE SCALE GENOMIC DNA]</scope>
    <source>
        <strain evidence="2">CCUG 66188</strain>
    </source>
</reference>